<evidence type="ECO:0000313" key="10">
    <source>
        <dbReference type="EMBL" id="TFD97362.1"/>
    </source>
</evidence>
<dbReference type="InterPro" id="IPR017900">
    <property type="entry name" value="4Fe4S_Fe_S_CS"/>
</dbReference>
<accession>A0A4Y8L781</accession>
<evidence type="ECO:0000256" key="1">
    <source>
        <dbReference type="ARBA" id="ARBA00022448"/>
    </source>
</evidence>
<feature type="binding site" evidence="8">
    <location>
        <position position="395"/>
    </location>
    <ligand>
        <name>[4Fe-4S] cluster</name>
        <dbReference type="ChEBI" id="CHEBI:49883"/>
        <label>2</label>
    </ligand>
</feature>
<dbReference type="EMBL" id="SOML01000003">
    <property type="protein sequence ID" value="TFD97362.1"/>
    <property type="molecule type" value="Genomic_DNA"/>
</dbReference>
<evidence type="ECO:0000313" key="11">
    <source>
        <dbReference type="Proteomes" id="UP000297861"/>
    </source>
</evidence>
<dbReference type="GO" id="GO:0009055">
    <property type="term" value="F:electron transfer activity"/>
    <property type="evidence" value="ECO:0007669"/>
    <property type="project" value="InterPro"/>
</dbReference>
<feature type="domain" description="4Fe-4S ferredoxin-type" evidence="9">
    <location>
        <begin position="386"/>
        <end position="415"/>
    </location>
</feature>
<feature type="binding site" evidence="8">
    <location>
        <position position="398"/>
    </location>
    <ligand>
        <name>[4Fe-4S] cluster</name>
        <dbReference type="ChEBI" id="CHEBI:49883"/>
        <label>2</label>
    </ligand>
</feature>
<dbReference type="PANTHER" id="PTHR43034">
    <property type="entry name" value="ION-TRANSLOCATING OXIDOREDUCTASE COMPLEX SUBUNIT C"/>
    <property type="match status" value="1"/>
</dbReference>
<dbReference type="InterPro" id="IPR017896">
    <property type="entry name" value="4Fe4S_Fe-S-bd"/>
</dbReference>
<dbReference type="AlphaFoldDB" id="A0A4Y8L781"/>
<dbReference type="Gene3D" id="2.40.50.100">
    <property type="match status" value="1"/>
</dbReference>
<dbReference type="GO" id="GO:0051539">
    <property type="term" value="F:4 iron, 4 sulfur cluster binding"/>
    <property type="evidence" value="ECO:0007669"/>
    <property type="project" value="UniProtKB-KW"/>
</dbReference>
<dbReference type="Gene3D" id="3.30.70.20">
    <property type="match status" value="1"/>
</dbReference>
<dbReference type="NCBIfam" id="TIGR01945">
    <property type="entry name" value="rnfC"/>
    <property type="match status" value="1"/>
</dbReference>
<keyword evidence="6 8" id="KW-0408">Iron</keyword>
<comment type="subunit">
    <text evidence="8">The complex is composed of six subunits: RnfA, RnfB, RnfC, RnfD, RnfE and RnfG.</text>
</comment>
<evidence type="ECO:0000256" key="4">
    <source>
        <dbReference type="ARBA" id="ARBA00022737"/>
    </source>
</evidence>
<feature type="domain" description="4Fe-4S ferredoxin-type" evidence="9">
    <location>
        <begin position="347"/>
        <end position="376"/>
    </location>
</feature>
<evidence type="ECO:0000259" key="9">
    <source>
        <dbReference type="PROSITE" id="PS51379"/>
    </source>
</evidence>
<evidence type="ECO:0000256" key="3">
    <source>
        <dbReference type="ARBA" id="ARBA00022723"/>
    </source>
</evidence>
<feature type="binding site" evidence="8">
    <location>
        <position position="356"/>
    </location>
    <ligand>
        <name>[4Fe-4S] cluster</name>
        <dbReference type="ChEBI" id="CHEBI:49883"/>
        <label>1</label>
    </ligand>
</feature>
<feature type="binding site" evidence="8">
    <location>
        <position position="366"/>
    </location>
    <ligand>
        <name>[4Fe-4S] cluster</name>
        <dbReference type="ChEBI" id="CHEBI:49883"/>
        <label>2</label>
    </ligand>
</feature>
<dbReference type="Pfam" id="PF13375">
    <property type="entry name" value="RnfC_N"/>
    <property type="match status" value="1"/>
</dbReference>
<organism evidence="10 11">
    <name type="scientific">Dysgonomonas capnocytophagoides</name>
    <dbReference type="NCBI Taxonomy" id="45254"/>
    <lineage>
        <taxon>Bacteria</taxon>
        <taxon>Pseudomonadati</taxon>
        <taxon>Bacteroidota</taxon>
        <taxon>Bacteroidia</taxon>
        <taxon>Bacteroidales</taxon>
        <taxon>Dysgonomonadaceae</taxon>
        <taxon>Dysgonomonas</taxon>
    </lineage>
</organism>
<dbReference type="Pfam" id="PF12838">
    <property type="entry name" value="Fer4_7"/>
    <property type="match status" value="1"/>
</dbReference>
<keyword evidence="5 8" id="KW-0249">Electron transport</keyword>
<sequence length="429" mass="47212">MMHIFSMKRQTKKRAIETIDDAPVLYLSLSQHIGKPSEPIVSVGDRVKKYQLLAQASGIMSANVHAPVSGVIKSIEKHPLADGTVVDMIVLENDFMNDQIDIPVVDSSNLTEGQIVGKIKEAGIVGEGGAQFPTHVKYVLQGHKIDTFIINGTECEPYLTSDYILMKERATELFKGILIINKVLKASDIVLSIEEQNKDLLSVFTPLLNSAEYKQIRVKILPNEYPQGGELQLIKSVTGKELPRGVLPRDNGIIVSNAGTVYSVYKSVVEQKPLVERIITISGEESKRIGNLEVPIGTPISHILQSQGLPGIPDEDILVLGGPMMGKNVVDTSAPITKGSSGVLLFKKKRIKRNNCISCGYCVDVCPMHLMPMKFEENYRKGRYSQLEKYSLSQCIECAACEYICPSDVPLIESIKLGKQKLISTQHPA</sequence>
<keyword evidence="1 8" id="KW-0813">Transport</keyword>
<feature type="binding site" evidence="8">
    <location>
        <position position="359"/>
    </location>
    <ligand>
        <name>[4Fe-4S] cluster</name>
        <dbReference type="ChEBI" id="CHEBI:49883"/>
        <label>1</label>
    </ligand>
</feature>
<keyword evidence="7 8" id="KW-0411">Iron-sulfur</keyword>
<dbReference type="GO" id="GO:0022900">
    <property type="term" value="P:electron transport chain"/>
    <property type="evidence" value="ECO:0007669"/>
    <property type="project" value="UniProtKB-UniRule"/>
</dbReference>
<dbReference type="GO" id="GO:0005886">
    <property type="term" value="C:plasma membrane"/>
    <property type="evidence" value="ECO:0007669"/>
    <property type="project" value="UniProtKB-SubCell"/>
</dbReference>
<dbReference type="RefSeq" id="WP_134435907.1">
    <property type="nucleotide sequence ID" value="NZ_SOML01000003.1"/>
</dbReference>
<comment type="similarity">
    <text evidence="8">Belongs to the 4Fe4S bacterial-type ferredoxin family. RnfC subfamily.</text>
</comment>
<evidence type="ECO:0000256" key="5">
    <source>
        <dbReference type="ARBA" id="ARBA00022982"/>
    </source>
</evidence>
<dbReference type="NCBIfam" id="NF003454">
    <property type="entry name" value="PRK05035.1"/>
    <property type="match status" value="1"/>
</dbReference>
<comment type="subcellular location">
    <subcellularLocation>
        <location evidence="8">Cell membrane</location>
        <topology evidence="8">Peripheral membrane protein</topology>
    </subcellularLocation>
</comment>
<keyword evidence="3 8" id="KW-0479">Metal-binding</keyword>
<dbReference type="InterPro" id="IPR037225">
    <property type="entry name" value="Nuo51_FMN-bd_sf"/>
</dbReference>
<keyword evidence="8" id="KW-1278">Translocase</keyword>
<feature type="binding site" evidence="8">
    <location>
        <position position="362"/>
    </location>
    <ligand>
        <name>[4Fe-4S] cluster</name>
        <dbReference type="ChEBI" id="CHEBI:49883"/>
        <label>1</label>
    </ligand>
</feature>
<dbReference type="InterPro" id="IPR026902">
    <property type="entry name" value="RnfC_N"/>
</dbReference>
<comment type="caution">
    <text evidence="10">The sequence shown here is derived from an EMBL/GenBank/DDBJ whole genome shotgun (WGS) entry which is preliminary data.</text>
</comment>
<feature type="binding site" evidence="8">
    <location>
        <position position="401"/>
    </location>
    <ligand>
        <name>[4Fe-4S] cluster</name>
        <dbReference type="ChEBI" id="CHEBI:49883"/>
        <label>2</label>
    </ligand>
</feature>
<dbReference type="EC" id="7.-.-.-" evidence="8"/>
<keyword evidence="2 8" id="KW-0004">4Fe-4S</keyword>
<reference evidence="10 11" key="1">
    <citation type="submission" date="2019-03" db="EMBL/GenBank/DDBJ databases">
        <title>San Antonio Military Medical Center submission to MRSN (WRAIR), pending publication.</title>
        <authorList>
            <person name="Blyth D.M."/>
            <person name="Mccarthy S.L."/>
            <person name="Schall S.E."/>
            <person name="Stam J.A."/>
            <person name="Ong A.C."/>
            <person name="Mcgann P.T."/>
        </authorList>
    </citation>
    <scope>NUCLEOTIDE SEQUENCE [LARGE SCALE GENOMIC DNA]</scope>
    <source>
        <strain evidence="10 11">MRSN571793</strain>
    </source>
</reference>
<evidence type="ECO:0000256" key="6">
    <source>
        <dbReference type="ARBA" id="ARBA00023004"/>
    </source>
</evidence>
<dbReference type="GO" id="GO:0046872">
    <property type="term" value="F:metal ion binding"/>
    <property type="evidence" value="ECO:0007669"/>
    <property type="project" value="UniProtKB-KW"/>
</dbReference>
<dbReference type="Gene3D" id="3.40.50.11540">
    <property type="entry name" value="NADH-ubiquinone oxidoreductase 51kDa subunit"/>
    <property type="match status" value="1"/>
</dbReference>
<protein>
    <recommendedName>
        <fullName evidence="8">Ion-translocating oxidoreductase complex subunit C</fullName>
        <ecNumber evidence="8">7.-.-.-</ecNumber>
    </recommendedName>
    <alternativeName>
        <fullName evidence="8">Rnf electron transport complex subunit C</fullName>
    </alternativeName>
</protein>
<dbReference type="OrthoDB" id="9767754at2"/>
<dbReference type="STRING" id="1121485.GCA_000426485_02410"/>
<keyword evidence="8" id="KW-0472">Membrane</keyword>
<dbReference type="PROSITE" id="PS51379">
    <property type="entry name" value="4FE4S_FER_2"/>
    <property type="match status" value="2"/>
</dbReference>
<keyword evidence="8" id="KW-1003">Cell membrane</keyword>
<name>A0A4Y8L781_9BACT</name>
<dbReference type="SUPFAM" id="SSF46548">
    <property type="entry name" value="alpha-helical ferredoxin"/>
    <property type="match status" value="1"/>
</dbReference>
<keyword evidence="4 8" id="KW-0677">Repeat</keyword>
<gene>
    <name evidence="10" type="primary">rsxC</name>
    <name evidence="8" type="synonym">rnfC</name>
    <name evidence="10" type="ORF">E2605_06770</name>
</gene>
<evidence type="ECO:0000256" key="2">
    <source>
        <dbReference type="ARBA" id="ARBA00022485"/>
    </source>
</evidence>
<feature type="binding site" evidence="8">
    <location>
        <position position="405"/>
    </location>
    <ligand>
        <name>[4Fe-4S] cluster</name>
        <dbReference type="ChEBI" id="CHEBI:49883"/>
        <label>1</label>
    </ligand>
</feature>
<proteinExistence type="inferred from homology"/>
<dbReference type="Proteomes" id="UP000297861">
    <property type="component" value="Unassembled WGS sequence"/>
</dbReference>
<comment type="cofactor">
    <cofactor evidence="8">
        <name>[4Fe-4S] cluster</name>
        <dbReference type="ChEBI" id="CHEBI:49883"/>
    </cofactor>
    <text evidence="8">Binds 2 [4Fe-4S] clusters per subunit.</text>
</comment>
<evidence type="ECO:0000256" key="8">
    <source>
        <dbReference type="HAMAP-Rule" id="MF_00461"/>
    </source>
</evidence>
<dbReference type="InterPro" id="IPR010208">
    <property type="entry name" value="Ion_transpt_RnfC/RsxC"/>
</dbReference>
<dbReference type="InterPro" id="IPR011538">
    <property type="entry name" value="Nuo51_FMN-bd"/>
</dbReference>
<keyword evidence="11" id="KW-1185">Reference proteome</keyword>
<dbReference type="PROSITE" id="PS00198">
    <property type="entry name" value="4FE4S_FER_1"/>
    <property type="match status" value="2"/>
</dbReference>
<comment type="function">
    <text evidence="8">Part of a membrane-bound complex that couples electron transfer with translocation of ions across the membrane.</text>
</comment>
<evidence type="ECO:0000256" key="7">
    <source>
        <dbReference type="ARBA" id="ARBA00023014"/>
    </source>
</evidence>
<dbReference type="PANTHER" id="PTHR43034:SF2">
    <property type="entry name" value="ION-TRANSLOCATING OXIDOREDUCTASE COMPLEX SUBUNIT C"/>
    <property type="match status" value="1"/>
</dbReference>
<dbReference type="Pfam" id="PF01512">
    <property type="entry name" value="Complex1_51K"/>
    <property type="match status" value="1"/>
</dbReference>
<dbReference type="HAMAP" id="MF_00461">
    <property type="entry name" value="RsxC_RnfC"/>
    <property type="match status" value="1"/>
</dbReference>
<dbReference type="SUPFAM" id="SSF142019">
    <property type="entry name" value="Nqo1 FMN-binding domain-like"/>
    <property type="match status" value="1"/>
</dbReference>